<dbReference type="Proteomes" id="UP000019666">
    <property type="component" value="Unassembled WGS sequence"/>
</dbReference>
<reference evidence="1 2" key="1">
    <citation type="submission" date="2013-02" db="EMBL/GenBank/DDBJ databases">
        <authorList>
            <person name="Fiebig A."/>
            <person name="Goeker M."/>
            <person name="Klenk H.-P.P."/>
        </authorList>
    </citation>
    <scope>NUCLEOTIDE SEQUENCE [LARGE SCALE GENOMIC DNA]</scope>
    <source>
        <strain evidence="1 2">DSM 19309</strain>
    </source>
</reference>
<keyword evidence="2" id="KW-1185">Reference proteome</keyword>
<proteinExistence type="predicted"/>
<name>A0A017HNH4_9RHOB</name>
<protein>
    <submittedName>
        <fullName evidence="1">Uncharacterized protein</fullName>
    </submittedName>
</protein>
<dbReference type="HOGENOM" id="CLU_2809805_0_0_5"/>
<accession>A0A017HNH4</accession>
<evidence type="ECO:0000313" key="1">
    <source>
        <dbReference type="EMBL" id="EYD75870.1"/>
    </source>
</evidence>
<dbReference type="EMBL" id="AOSK01000065">
    <property type="protein sequence ID" value="EYD75870.1"/>
    <property type="molecule type" value="Genomic_DNA"/>
</dbReference>
<organism evidence="1 2">
    <name type="scientific">Rubellimicrobium mesophilum DSM 19309</name>
    <dbReference type="NCBI Taxonomy" id="442562"/>
    <lineage>
        <taxon>Bacteria</taxon>
        <taxon>Pseudomonadati</taxon>
        <taxon>Pseudomonadota</taxon>
        <taxon>Alphaproteobacteria</taxon>
        <taxon>Rhodobacterales</taxon>
        <taxon>Roseobacteraceae</taxon>
        <taxon>Rubellimicrobium</taxon>
    </lineage>
</organism>
<dbReference type="AlphaFoldDB" id="A0A017HNH4"/>
<evidence type="ECO:0000313" key="2">
    <source>
        <dbReference type="Proteomes" id="UP000019666"/>
    </source>
</evidence>
<sequence length="67" mass="7390">MAWVLGLSAATARTVEEFRLIEALRNGSCIELARASVPLCKAWAANGRQLAWRLSTESRPRPESTGY</sequence>
<gene>
    <name evidence="1" type="ORF">Rumeso_02652</name>
</gene>
<comment type="caution">
    <text evidence="1">The sequence shown here is derived from an EMBL/GenBank/DDBJ whole genome shotgun (WGS) entry which is preliminary data.</text>
</comment>